<protein>
    <submittedName>
        <fullName evidence="2">Helix-turn-helix protein</fullName>
    </submittedName>
</protein>
<reference evidence="2" key="1">
    <citation type="submission" date="2017-12" db="EMBL/GenBank/DDBJ databases">
        <title>Sequencing the genomes of 1000 Actinobacteria strains.</title>
        <authorList>
            <person name="Klenk H.-P."/>
        </authorList>
    </citation>
    <scope>NUCLEOTIDE SEQUENCE [LARGE SCALE GENOMIC DNA]</scope>
    <source>
        <strain evidence="2">DSM 44228</strain>
    </source>
</reference>
<organism evidence="2 3">
    <name type="scientific">Saccharopolyspora spinosa</name>
    <dbReference type="NCBI Taxonomy" id="60894"/>
    <lineage>
        <taxon>Bacteria</taxon>
        <taxon>Bacillati</taxon>
        <taxon>Actinomycetota</taxon>
        <taxon>Actinomycetes</taxon>
        <taxon>Pseudonocardiales</taxon>
        <taxon>Pseudonocardiaceae</taxon>
        <taxon>Saccharopolyspora</taxon>
    </lineage>
</organism>
<sequence>MVRVPLNEHERRRGELLGQALRDARGERSMVEIAAASGISTETLRKIEKGRIPTPAFFTVAAVADAVGLSLDELRRDVAAAQETQRRMSA</sequence>
<dbReference type="STRING" id="994479.GCA_000194155_01151"/>
<keyword evidence="3" id="KW-1185">Reference proteome</keyword>
<comment type="caution">
    <text evidence="2">The sequence shown here is derived from an EMBL/GenBank/DDBJ whole genome shotgun (WGS) entry which is preliminary data.</text>
</comment>
<dbReference type="Gene3D" id="1.10.260.40">
    <property type="entry name" value="lambda repressor-like DNA-binding domains"/>
    <property type="match status" value="1"/>
</dbReference>
<evidence type="ECO:0000313" key="3">
    <source>
        <dbReference type="Proteomes" id="UP000233786"/>
    </source>
</evidence>
<evidence type="ECO:0000259" key="1">
    <source>
        <dbReference type="PROSITE" id="PS50943"/>
    </source>
</evidence>
<dbReference type="InterPro" id="IPR001387">
    <property type="entry name" value="Cro/C1-type_HTH"/>
</dbReference>
<feature type="domain" description="HTH cro/C1-type" evidence="1">
    <location>
        <begin position="21"/>
        <end position="74"/>
    </location>
</feature>
<dbReference type="EMBL" id="PJNB01000001">
    <property type="protein sequence ID" value="PKW17339.1"/>
    <property type="molecule type" value="Genomic_DNA"/>
</dbReference>
<gene>
    <name evidence="2" type="ORF">A8926_5295</name>
</gene>
<dbReference type="PROSITE" id="PS50943">
    <property type="entry name" value="HTH_CROC1"/>
    <property type="match status" value="1"/>
</dbReference>
<evidence type="ECO:0000313" key="2">
    <source>
        <dbReference type="EMBL" id="PKW17339.1"/>
    </source>
</evidence>
<dbReference type="OrthoDB" id="5196639at2"/>
<dbReference type="AlphaFoldDB" id="A0A2N3Y325"/>
<dbReference type="SMART" id="SM00530">
    <property type="entry name" value="HTH_XRE"/>
    <property type="match status" value="1"/>
</dbReference>
<name>A0A2N3Y325_SACSN</name>
<dbReference type="CDD" id="cd00093">
    <property type="entry name" value="HTH_XRE"/>
    <property type="match status" value="1"/>
</dbReference>
<dbReference type="GO" id="GO:0003677">
    <property type="term" value="F:DNA binding"/>
    <property type="evidence" value="ECO:0007669"/>
    <property type="project" value="InterPro"/>
</dbReference>
<proteinExistence type="predicted"/>
<dbReference type="Proteomes" id="UP000233786">
    <property type="component" value="Unassembled WGS sequence"/>
</dbReference>
<dbReference type="InterPro" id="IPR010982">
    <property type="entry name" value="Lambda_DNA-bd_dom_sf"/>
</dbReference>
<dbReference type="SUPFAM" id="SSF47413">
    <property type="entry name" value="lambda repressor-like DNA-binding domains"/>
    <property type="match status" value="1"/>
</dbReference>
<dbReference type="RefSeq" id="WP_010692851.1">
    <property type="nucleotide sequence ID" value="NZ_CP061007.1"/>
</dbReference>
<accession>A0A2N3Y325</accession>
<dbReference type="Pfam" id="PF13560">
    <property type="entry name" value="HTH_31"/>
    <property type="match status" value="1"/>
</dbReference>